<evidence type="ECO:0000313" key="3">
    <source>
        <dbReference type="Proteomes" id="UP000664132"/>
    </source>
</evidence>
<organism evidence="2 3">
    <name type="scientific">Cadophora malorum</name>
    <dbReference type="NCBI Taxonomy" id="108018"/>
    <lineage>
        <taxon>Eukaryota</taxon>
        <taxon>Fungi</taxon>
        <taxon>Dikarya</taxon>
        <taxon>Ascomycota</taxon>
        <taxon>Pezizomycotina</taxon>
        <taxon>Leotiomycetes</taxon>
        <taxon>Helotiales</taxon>
        <taxon>Ploettnerulaceae</taxon>
        <taxon>Cadophora</taxon>
    </lineage>
</organism>
<keyword evidence="1" id="KW-0472">Membrane</keyword>
<feature type="transmembrane region" description="Helical" evidence="1">
    <location>
        <begin position="504"/>
        <end position="526"/>
    </location>
</feature>
<dbReference type="EMBL" id="JAFJYH010000362">
    <property type="protein sequence ID" value="KAG4412662.1"/>
    <property type="molecule type" value="Genomic_DNA"/>
</dbReference>
<proteinExistence type="predicted"/>
<protein>
    <submittedName>
        <fullName evidence="2">Uncharacterized protein</fullName>
    </submittedName>
</protein>
<dbReference type="OrthoDB" id="9988102at2759"/>
<gene>
    <name evidence="2" type="ORF">IFR04_014203</name>
</gene>
<comment type="caution">
    <text evidence="2">The sequence shown here is derived from an EMBL/GenBank/DDBJ whole genome shotgun (WGS) entry which is preliminary data.</text>
</comment>
<keyword evidence="1" id="KW-1133">Transmembrane helix</keyword>
<evidence type="ECO:0000256" key="1">
    <source>
        <dbReference type="SAM" id="Phobius"/>
    </source>
</evidence>
<evidence type="ECO:0000313" key="2">
    <source>
        <dbReference type="EMBL" id="KAG4412662.1"/>
    </source>
</evidence>
<keyword evidence="3" id="KW-1185">Reference proteome</keyword>
<sequence>MISLSKEALQLFLSDLPHLSNIWISTAEAVILDRRIRERTQDIKRNTQVLLDLIQEDGTELDGRWEDMLLDPRIEPPSAREELCSAERISPEPQLPAAEHSGDATASECVPNVVPPPISDATNADMEPKLYISGLREDVNKTKRVEPGLIHQTPESGLVVADLGNLAKTEPSHDSATTRNTSPADTVVNPLLFDSGSRLANVKLILYMWRDVFFVGVYLLQQVLGSASDTWSHLWGSETQVPAEMSRVKWKCSCGVSMYDDFIELRQGAAERLANSLNEDYENTRSKLSGHPSNSLHGTFKSFCIAAFKPFLTLSGFKSDQPGLPHHEMHILPGDSNSEGIKSILPDPLWLLLCHDEGLYASKLAQLKVDDCESDQKLFSALRNEYTALRGKWRSKISFRTLKDIKFVGFEVHSGELVDIRPEEDIPPIDNTDYCYNPVPADLIPPIGHRHLMHLFQHPLHAQPTRVCYDRFPKKLRTRLACSDKPTELGWGIHLMEGWSLKKIWISGFVLSGIGSLIFGVVWVVLKHSIQDAFTVASYWLTLGMFSIGTLQAILHLN</sequence>
<reference evidence="2" key="1">
    <citation type="submission" date="2021-02" db="EMBL/GenBank/DDBJ databases">
        <title>Genome sequence Cadophora malorum strain M34.</title>
        <authorList>
            <person name="Stefanovic E."/>
            <person name="Vu D."/>
            <person name="Scully C."/>
            <person name="Dijksterhuis J."/>
            <person name="Roader J."/>
            <person name="Houbraken J."/>
        </authorList>
    </citation>
    <scope>NUCLEOTIDE SEQUENCE</scope>
    <source>
        <strain evidence="2">M34</strain>
    </source>
</reference>
<keyword evidence="1" id="KW-0812">Transmembrane</keyword>
<accession>A0A8H7W2F8</accession>
<dbReference type="AlphaFoldDB" id="A0A8H7W2F8"/>
<dbReference type="Proteomes" id="UP000664132">
    <property type="component" value="Unassembled WGS sequence"/>
</dbReference>
<name>A0A8H7W2F8_9HELO</name>
<feature type="transmembrane region" description="Helical" evidence="1">
    <location>
        <begin position="533"/>
        <end position="555"/>
    </location>
</feature>